<feature type="signal peptide" evidence="1">
    <location>
        <begin position="1"/>
        <end position="29"/>
    </location>
</feature>
<evidence type="ECO:0000313" key="2">
    <source>
        <dbReference type="EMBL" id="GAV80601.1"/>
    </source>
</evidence>
<name>A0A1Q3CKI4_CEPFO</name>
<organism evidence="2 3">
    <name type="scientific">Cephalotus follicularis</name>
    <name type="common">Albany pitcher plant</name>
    <dbReference type="NCBI Taxonomy" id="3775"/>
    <lineage>
        <taxon>Eukaryota</taxon>
        <taxon>Viridiplantae</taxon>
        <taxon>Streptophyta</taxon>
        <taxon>Embryophyta</taxon>
        <taxon>Tracheophyta</taxon>
        <taxon>Spermatophyta</taxon>
        <taxon>Magnoliopsida</taxon>
        <taxon>eudicotyledons</taxon>
        <taxon>Gunneridae</taxon>
        <taxon>Pentapetalae</taxon>
        <taxon>rosids</taxon>
        <taxon>fabids</taxon>
        <taxon>Oxalidales</taxon>
        <taxon>Cephalotaceae</taxon>
        <taxon>Cephalotus</taxon>
    </lineage>
</organism>
<dbReference type="Proteomes" id="UP000187406">
    <property type="component" value="Unassembled WGS sequence"/>
</dbReference>
<comment type="caution">
    <text evidence="2">The sequence shown here is derived from an EMBL/GenBank/DDBJ whole genome shotgun (WGS) entry which is preliminary data.</text>
</comment>
<protein>
    <submittedName>
        <fullName evidence="2">Uncharacterized protein</fullName>
    </submittedName>
</protein>
<keyword evidence="3" id="KW-1185">Reference proteome</keyword>
<gene>
    <name evidence="2" type="ORF">CFOL_v3_24061</name>
</gene>
<evidence type="ECO:0000313" key="3">
    <source>
        <dbReference type="Proteomes" id="UP000187406"/>
    </source>
</evidence>
<reference evidence="3" key="1">
    <citation type="submission" date="2016-04" db="EMBL/GenBank/DDBJ databases">
        <title>Cephalotus genome sequencing.</title>
        <authorList>
            <person name="Fukushima K."/>
            <person name="Hasebe M."/>
            <person name="Fang X."/>
        </authorList>
    </citation>
    <scope>NUCLEOTIDE SEQUENCE [LARGE SCALE GENOMIC DNA]</scope>
    <source>
        <strain evidence="3">cv. St1</strain>
    </source>
</reference>
<evidence type="ECO:0000256" key="1">
    <source>
        <dbReference type="SAM" id="SignalP"/>
    </source>
</evidence>
<dbReference type="AlphaFoldDB" id="A0A1Q3CKI4"/>
<sequence length="102" mass="10940">MANFSTSFHLLVLLLAFTSVKNMMQKVDAVGCEVAVRGGGCPDIKKCIETCLPCFRGIGRINAYCRLAGGGIPFDECICRFSKGAPCYPPSPPRCPKPPSVN</sequence>
<dbReference type="EMBL" id="BDDD01002220">
    <property type="protein sequence ID" value="GAV80601.1"/>
    <property type="molecule type" value="Genomic_DNA"/>
</dbReference>
<feature type="chain" id="PRO_5013270143" evidence="1">
    <location>
        <begin position="30"/>
        <end position="102"/>
    </location>
</feature>
<dbReference type="OrthoDB" id="1740607at2759"/>
<keyword evidence="1" id="KW-0732">Signal</keyword>
<dbReference type="InParanoid" id="A0A1Q3CKI4"/>
<accession>A0A1Q3CKI4</accession>
<proteinExistence type="predicted"/>